<dbReference type="PANTHER" id="PTHR43471:SF1">
    <property type="entry name" value="ABC TRANSPORTER PERMEASE PROTEIN NOSY-RELATED"/>
    <property type="match status" value="1"/>
</dbReference>
<feature type="transmembrane region" description="Helical" evidence="5">
    <location>
        <begin position="95"/>
        <end position="120"/>
    </location>
</feature>
<accession>A0A1M4WGP7</accession>
<evidence type="ECO:0000256" key="4">
    <source>
        <dbReference type="ARBA" id="ARBA00023136"/>
    </source>
</evidence>
<evidence type="ECO:0000256" key="1">
    <source>
        <dbReference type="ARBA" id="ARBA00004141"/>
    </source>
</evidence>
<feature type="transmembrane region" description="Helical" evidence="5">
    <location>
        <begin position="126"/>
        <end position="149"/>
    </location>
</feature>
<evidence type="ECO:0000256" key="5">
    <source>
        <dbReference type="SAM" id="Phobius"/>
    </source>
</evidence>
<sequence length="238" mass="26965">MMSISWRRIQVIIRKELKDALRNYQVLMMVVVPIGMALLYQNMQSLEGNQLILIFPILMSFGMTGTIVQSMIIAEEKEKHTLRALMLSPATAIEVMIGKSFLSFFLTLLTIFLTMLVTGLSMGISLLFWCITLLCILFFITVGTIVGLMSKSLTETAYLGMPIMFLMGLSPIFAPLINKAWLTKIVSFLPTAHYLQATELLMKGKTFIVGSHWLNITIWLILAVIICLFVFKRNRIED</sequence>
<comment type="subcellular location">
    <subcellularLocation>
        <location evidence="1">Membrane</location>
        <topology evidence="1">Multi-pass membrane protein</topology>
    </subcellularLocation>
</comment>
<keyword evidence="4 5" id="KW-0472">Membrane</keyword>
<feature type="transmembrane region" description="Helical" evidence="5">
    <location>
        <begin position="21"/>
        <end position="40"/>
    </location>
</feature>
<dbReference type="PANTHER" id="PTHR43471">
    <property type="entry name" value="ABC TRANSPORTER PERMEASE"/>
    <property type="match status" value="1"/>
</dbReference>
<reference evidence="7 8" key="1">
    <citation type="submission" date="2016-11" db="EMBL/GenBank/DDBJ databases">
        <authorList>
            <person name="Jaros S."/>
            <person name="Januszkiewicz K."/>
            <person name="Wedrychowicz H."/>
        </authorList>
    </citation>
    <scope>NUCLEOTIDE SEQUENCE [LARGE SCALE GENOMIC DNA]</scope>
    <source>
        <strain evidence="7 8">DSM 44666</strain>
    </source>
</reference>
<keyword evidence="3 5" id="KW-1133">Transmembrane helix</keyword>
<name>A0A1M4WGP7_9BACL</name>
<organism evidence="7 8">
    <name type="scientific">Seinonella peptonophila</name>
    <dbReference type="NCBI Taxonomy" id="112248"/>
    <lineage>
        <taxon>Bacteria</taxon>
        <taxon>Bacillati</taxon>
        <taxon>Bacillota</taxon>
        <taxon>Bacilli</taxon>
        <taxon>Bacillales</taxon>
        <taxon>Thermoactinomycetaceae</taxon>
        <taxon>Seinonella</taxon>
    </lineage>
</organism>
<protein>
    <submittedName>
        <fullName evidence="7">ABC-2 type transport system permease protein</fullName>
    </submittedName>
</protein>
<evidence type="ECO:0000256" key="2">
    <source>
        <dbReference type="ARBA" id="ARBA00022692"/>
    </source>
</evidence>
<feature type="transmembrane region" description="Helical" evidence="5">
    <location>
        <begin position="156"/>
        <end position="177"/>
    </location>
</feature>
<evidence type="ECO:0000259" key="6">
    <source>
        <dbReference type="Pfam" id="PF01061"/>
    </source>
</evidence>
<keyword evidence="2 5" id="KW-0812">Transmembrane</keyword>
<dbReference type="EMBL" id="FQVL01000003">
    <property type="protein sequence ID" value="SHE80406.1"/>
    <property type="molecule type" value="Genomic_DNA"/>
</dbReference>
<dbReference type="Pfam" id="PF01061">
    <property type="entry name" value="ABC2_membrane"/>
    <property type="match status" value="1"/>
</dbReference>
<evidence type="ECO:0000256" key="3">
    <source>
        <dbReference type="ARBA" id="ARBA00022989"/>
    </source>
</evidence>
<gene>
    <name evidence="7" type="ORF">SAMN05444392_103213</name>
</gene>
<dbReference type="AlphaFoldDB" id="A0A1M4WGP7"/>
<dbReference type="Proteomes" id="UP000184476">
    <property type="component" value="Unassembled WGS sequence"/>
</dbReference>
<dbReference type="GO" id="GO:0140359">
    <property type="term" value="F:ABC-type transporter activity"/>
    <property type="evidence" value="ECO:0007669"/>
    <property type="project" value="InterPro"/>
</dbReference>
<feature type="transmembrane region" description="Helical" evidence="5">
    <location>
        <begin position="52"/>
        <end position="74"/>
    </location>
</feature>
<evidence type="ECO:0000313" key="8">
    <source>
        <dbReference type="Proteomes" id="UP000184476"/>
    </source>
</evidence>
<dbReference type="STRING" id="112248.SAMN05444392_103213"/>
<keyword evidence="8" id="KW-1185">Reference proteome</keyword>
<feature type="domain" description="ABC-2 type transporter transmembrane" evidence="6">
    <location>
        <begin position="9"/>
        <end position="197"/>
    </location>
</feature>
<feature type="transmembrane region" description="Helical" evidence="5">
    <location>
        <begin position="212"/>
        <end position="231"/>
    </location>
</feature>
<dbReference type="GO" id="GO:0016020">
    <property type="term" value="C:membrane"/>
    <property type="evidence" value="ECO:0007669"/>
    <property type="project" value="UniProtKB-SubCell"/>
</dbReference>
<dbReference type="OrthoDB" id="3182222at2"/>
<dbReference type="InterPro" id="IPR013525">
    <property type="entry name" value="ABC2_TM"/>
</dbReference>
<proteinExistence type="predicted"/>
<dbReference type="RefSeq" id="WP_084731276.1">
    <property type="nucleotide sequence ID" value="NZ_FQVL01000003.1"/>
</dbReference>
<evidence type="ECO:0000313" key="7">
    <source>
        <dbReference type="EMBL" id="SHE80406.1"/>
    </source>
</evidence>